<keyword evidence="4" id="KW-1185">Reference proteome</keyword>
<evidence type="ECO:0000256" key="1">
    <source>
        <dbReference type="SAM" id="Phobius"/>
    </source>
</evidence>
<dbReference type="AlphaFoldDB" id="A0A938YHS8"/>
<keyword evidence="1" id="KW-0812">Transmembrane</keyword>
<proteinExistence type="predicted"/>
<feature type="domain" description="DUF3592" evidence="2">
    <location>
        <begin position="47"/>
        <end position="130"/>
    </location>
</feature>
<keyword evidence="1" id="KW-1133">Transmembrane helix</keyword>
<dbReference type="EMBL" id="JAERWK010000015">
    <property type="protein sequence ID" value="MBM9468050.1"/>
    <property type="molecule type" value="Genomic_DNA"/>
</dbReference>
<name>A0A938YHS8_9ACTN</name>
<accession>A0A938YHS8</accession>
<sequence length="168" mass="17487">MPDLIAVLVVAVPLLLVAAIGGSAMLGVRRDWNYRRNTTIPAGWVRTDAVVVDEIRHGPGRAGVVVRQPVVTFTVRGRGDQDPAGPRPAMAPGTEITFPSRVGGVATPGPGSLVQVWYDPERPTRARLDPVHLPPASGVSTGTLVLAVVAAVAVGAGAVITLMSFFDL</sequence>
<dbReference type="RefSeq" id="WP_205260999.1">
    <property type="nucleotide sequence ID" value="NZ_JAERWK010000015.1"/>
</dbReference>
<keyword evidence="1" id="KW-0472">Membrane</keyword>
<organism evidence="3 4">
    <name type="scientific">Nakamurella leprariae</name>
    <dbReference type="NCBI Taxonomy" id="2803911"/>
    <lineage>
        <taxon>Bacteria</taxon>
        <taxon>Bacillati</taxon>
        <taxon>Actinomycetota</taxon>
        <taxon>Actinomycetes</taxon>
        <taxon>Nakamurellales</taxon>
        <taxon>Nakamurellaceae</taxon>
        <taxon>Nakamurella</taxon>
    </lineage>
</organism>
<evidence type="ECO:0000313" key="4">
    <source>
        <dbReference type="Proteomes" id="UP000663792"/>
    </source>
</evidence>
<dbReference type="InterPro" id="IPR021994">
    <property type="entry name" value="DUF3592"/>
</dbReference>
<gene>
    <name evidence="3" type="ORF">JL106_12240</name>
</gene>
<dbReference type="Pfam" id="PF12158">
    <property type="entry name" value="DUF3592"/>
    <property type="match status" value="1"/>
</dbReference>
<evidence type="ECO:0000313" key="3">
    <source>
        <dbReference type="EMBL" id="MBM9468050.1"/>
    </source>
</evidence>
<feature type="transmembrane region" description="Helical" evidence="1">
    <location>
        <begin position="6"/>
        <end position="28"/>
    </location>
</feature>
<protein>
    <submittedName>
        <fullName evidence="3">DUF3592 domain-containing protein</fullName>
    </submittedName>
</protein>
<dbReference type="Proteomes" id="UP000663792">
    <property type="component" value="Unassembled WGS sequence"/>
</dbReference>
<comment type="caution">
    <text evidence="3">The sequence shown here is derived from an EMBL/GenBank/DDBJ whole genome shotgun (WGS) entry which is preliminary data.</text>
</comment>
<reference evidence="3" key="1">
    <citation type="submission" date="2021-01" db="EMBL/GenBank/DDBJ databases">
        <title>YIM 132084 draft genome.</title>
        <authorList>
            <person name="An D."/>
        </authorList>
    </citation>
    <scope>NUCLEOTIDE SEQUENCE</scope>
    <source>
        <strain evidence="3">YIM 132084</strain>
    </source>
</reference>
<evidence type="ECO:0000259" key="2">
    <source>
        <dbReference type="Pfam" id="PF12158"/>
    </source>
</evidence>
<feature type="transmembrane region" description="Helical" evidence="1">
    <location>
        <begin position="144"/>
        <end position="166"/>
    </location>
</feature>